<evidence type="ECO:0000256" key="6">
    <source>
        <dbReference type="SAM" id="Phobius"/>
    </source>
</evidence>
<reference evidence="7" key="1">
    <citation type="submission" date="2019-03" db="EMBL/GenBank/DDBJ databases">
        <authorList>
            <person name="Hao L."/>
        </authorList>
    </citation>
    <scope>NUCLEOTIDE SEQUENCE</scope>
</reference>
<feature type="transmembrane region" description="Helical" evidence="6">
    <location>
        <begin position="307"/>
        <end position="340"/>
    </location>
</feature>
<dbReference type="GO" id="GO:0016020">
    <property type="term" value="C:membrane"/>
    <property type="evidence" value="ECO:0007669"/>
    <property type="project" value="UniProtKB-SubCell"/>
</dbReference>
<dbReference type="Pfam" id="PF01594">
    <property type="entry name" value="AI-2E_transport"/>
    <property type="match status" value="1"/>
</dbReference>
<comment type="subcellular location">
    <subcellularLocation>
        <location evidence="1">Membrane</location>
        <topology evidence="1">Multi-pass membrane protein</topology>
    </subcellularLocation>
</comment>
<evidence type="ECO:0000256" key="4">
    <source>
        <dbReference type="ARBA" id="ARBA00022989"/>
    </source>
</evidence>
<feature type="transmembrane region" description="Helical" evidence="6">
    <location>
        <begin position="207"/>
        <end position="230"/>
    </location>
</feature>
<dbReference type="PANTHER" id="PTHR21716">
    <property type="entry name" value="TRANSMEMBRANE PROTEIN"/>
    <property type="match status" value="1"/>
</dbReference>
<feature type="transmembrane region" description="Helical" evidence="6">
    <location>
        <begin position="12"/>
        <end position="40"/>
    </location>
</feature>
<comment type="similarity">
    <text evidence="2">Belongs to the autoinducer-2 exporter (AI-2E) (TC 2.A.86) family.</text>
</comment>
<evidence type="ECO:0000313" key="7">
    <source>
        <dbReference type="EMBL" id="VFU15259.1"/>
    </source>
</evidence>
<evidence type="ECO:0000256" key="1">
    <source>
        <dbReference type="ARBA" id="ARBA00004141"/>
    </source>
</evidence>
<dbReference type="EMBL" id="CAADRM010000104">
    <property type="protein sequence ID" value="VFU15259.1"/>
    <property type="molecule type" value="Genomic_DNA"/>
</dbReference>
<keyword evidence="3 6" id="KW-0812">Transmembrane</keyword>
<evidence type="ECO:0000256" key="3">
    <source>
        <dbReference type="ARBA" id="ARBA00022692"/>
    </source>
</evidence>
<dbReference type="PANTHER" id="PTHR21716:SF4">
    <property type="entry name" value="TRANSMEMBRANE PROTEIN 245"/>
    <property type="match status" value="1"/>
</dbReference>
<accession>A0A485M166</accession>
<gene>
    <name evidence="7" type="ORF">SCFA_400008</name>
</gene>
<feature type="transmembrane region" description="Helical" evidence="6">
    <location>
        <begin position="236"/>
        <end position="258"/>
    </location>
</feature>
<proteinExistence type="inferred from homology"/>
<sequence>MNRAQMNRIPLIIMLVLISLLFFYLIRQFIMAILLAGIFSAMAQPIYQKFEGWFAGRKNLASLTTLLIVFLIIFLPMLAVLGIVAQQAIRISQSVRPWIQKWLAEPTAFGEALKGLPFYDSLYQYQNVILQRLGEVVGGMSNAVIAYIQSITFSTIYSIFLFFVFLYTMFFLLKDGKQVLQKVLYYLPLPGNIEQRLLERFTSVTRAAIKGTLVIGVIQGSLAGMAFWVVGIDSAVFWGTVMTFLSIIPAVGAALVWVPAVIILAFSGEVIRALGLLAFCGLLVSSVDNVLRPWLVGRDIRLHELLIFFSTLGGISLFGLVGFIIGPIIAALFVTIWDIYAETFHAYLSNQQKGGEQ</sequence>
<feature type="transmembrane region" description="Helical" evidence="6">
    <location>
        <begin position="154"/>
        <end position="173"/>
    </location>
</feature>
<feature type="transmembrane region" description="Helical" evidence="6">
    <location>
        <begin position="60"/>
        <end position="84"/>
    </location>
</feature>
<dbReference type="InterPro" id="IPR002549">
    <property type="entry name" value="AI-2E-like"/>
</dbReference>
<name>A0A485M166_9ZZZZ</name>
<protein>
    <submittedName>
        <fullName evidence="7">Putative inner membrane protein</fullName>
    </submittedName>
</protein>
<keyword evidence="4 6" id="KW-1133">Transmembrane helix</keyword>
<evidence type="ECO:0000256" key="5">
    <source>
        <dbReference type="ARBA" id="ARBA00023136"/>
    </source>
</evidence>
<organism evidence="7">
    <name type="scientific">anaerobic digester metagenome</name>
    <dbReference type="NCBI Taxonomy" id="1263854"/>
    <lineage>
        <taxon>unclassified sequences</taxon>
        <taxon>metagenomes</taxon>
        <taxon>ecological metagenomes</taxon>
    </lineage>
</organism>
<evidence type="ECO:0000256" key="2">
    <source>
        <dbReference type="ARBA" id="ARBA00009773"/>
    </source>
</evidence>
<dbReference type="AlphaFoldDB" id="A0A485M166"/>
<keyword evidence="5 6" id="KW-0472">Membrane</keyword>
<feature type="transmembrane region" description="Helical" evidence="6">
    <location>
        <begin position="270"/>
        <end position="287"/>
    </location>
</feature>